<dbReference type="AlphaFoldDB" id="A0A831PRL8"/>
<reference evidence="2" key="1">
    <citation type="journal article" date="2020" name="mSystems">
        <title>Genome- and Community-Level Interaction Insights into Carbon Utilization and Element Cycling Functions of Hydrothermarchaeota in Hydrothermal Sediment.</title>
        <authorList>
            <person name="Zhou Z."/>
            <person name="Liu Y."/>
            <person name="Xu W."/>
            <person name="Pan J."/>
            <person name="Luo Z.H."/>
            <person name="Li M."/>
        </authorList>
    </citation>
    <scope>NUCLEOTIDE SEQUENCE [LARGE SCALE GENOMIC DNA]</scope>
    <source>
        <strain evidence="2">SpSt-1217</strain>
    </source>
</reference>
<accession>A0A831PRL8</accession>
<evidence type="ECO:0000313" key="2">
    <source>
        <dbReference type="EMBL" id="HDR52868.1"/>
    </source>
</evidence>
<feature type="domain" description="Fibrobacter succinogenes major paralogous" evidence="1">
    <location>
        <begin position="64"/>
        <end position="244"/>
    </location>
</feature>
<evidence type="ECO:0000259" key="1">
    <source>
        <dbReference type="Pfam" id="PF09603"/>
    </source>
</evidence>
<organism evidence="2">
    <name type="scientific">Mariniphaga anaerophila</name>
    <dbReference type="NCBI Taxonomy" id="1484053"/>
    <lineage>
        <taxon>Bacteria</taxon>
        <taxon>Pseudomonadati</taxon>
        <taxon>Bacteroidota</taxon>
        <taxon>Bacteroidia</taxon>
        <taxon>Marinilabiliales</taxon>
        <taxon>Prolixibacteraceae</taxon>
        <taxon>Mariniphaga</taxon>
    </lineage>
</organism>
<gene>
    <name evidence="2" type="ORF">ENN90_14820</name>
</gene>
<name>A0A831PRL8_9BACT</name>
<dbReference type="InterPro" id="IPR011871">
    <property type="entry name" value="Fib_succ_major"/>
</dbReference>
<dbReference type="EMBL" id="DSDK01000830">
    <property type="protein sequence ID" value="HDR52868.1"/>
    <property type="molecule type" value="Genomic_DNA"/>
</dbReference>
<dbReference type="NCBIfam" id="TIGR02145">
    <property type="entry name" value="Fib_succ_major"/>
    <property type="match status" value="1"/>
</dbReference>
<sequence>MISFGILLASITLASAQNDTMYVMKNGVVINKQSVAPADIDSIIFFAPQVTALTDADGNVYGTVTIGTQVWMSENLKTTKFNDGADIPLVTGNSEWGSLTTPAYCWYNNDEETYKNLYGGYYTWYAVNTGKLCPEGWHVPTKDEWTTLINYLGGASVAGGKLKSTGTEYWNSPNTDATNESGFSGLPGSQRPNIFSSLGTNGRWWSSSEYTSISSHAYVLYHDEAVIRRNSSNRRYGLNVRCIKD</sequence>
<dbReference type="Proteomes" id="UP000886047">
    <property type="component" value="Unassembled WGS sequence"/>
</dbReference>
<protein>
    <recommendedName>
        <fullName evidence="1">Fibrobacter succinogenes major paralogous domain-containing protein</fullName>
    </recommendedName>
</protein>
<proteinExistence type="predicted"/>
<comment type="caution">
    <text evidence="2">The sequence shown here is derived from an EMBL/GenBank/DDBJ whole genome shotgun (WGS) entry which is preliminary data.</text>
</comment>
<dbReference type="Pfam" id="PF09603">
    <property type="entry name" value="Fib_succ_major"/>
    <property type="match status" value="1"/>
</dbReference>